<dbReference type="InParanoid" id="A0A0C3KK85"/>
<dbReference type="EC" id="2.7.1.12" evidence="3"/>
<evidence type="ECO:0000256" key="7">
    <source>
        <dbReference type="ARBA" id="ARBA00022840"/>
    </source>
</evidence>
<dbReference type="InterPro" id="IPR031322">
    <property type="entry name" value="Shikimate/glucono_kinase"/>
</dbReference>
<keyword evidence="6" id="KW-0418">Kinase</keyword>
<dbReference type="HOGENOM" id="CLU_077168_2_0_1"/>
<gene>
    <name evidence="10" type="ORF">M404DRAFT_130826</name>
</gene>
<evidence type="ECO:0000256" key="6">
    <source>
        <dbReference type="ARBA" id="ARBA00022777"/>
    </source>
</evidence>
<reference evidence="10 11" key="1">
    <citation type="submission" date="2014-04" db="EMBL/GenBank/DDBJ databases">
        <authorList>
            <consortium name="DOE Joint Genome Institute"/>
            <person name="Kuo A."/>
            <person name="Kohler A."/>
            <person name="Costa M.D."/>
            <person name="Nagy L.G."/>
            <person name="Floudas D."/>
            <person name="Copeland A."/>
            <person name="Barry K.W."/>
            <person name="Cichocki N."/>
            <person name="Veneault-Fourrey C."/>
            <person name="LaButti K."/>
            <person name="Lindquist E.A."/>
            <person name="Lipzen A."/>
            <person name="Lundell T."/>
            <person name="Morin E."/>
            <person name="Murat C."/>
            <person name="Sun H."/>
            <person name="Tunlid A."/>
            <person name="Henrissat B."/>
            <person name="Grigoriev I.V."/>
            <person name="Hibbett D.S."/>
            <person name="Martin F."/>
            <person name="Nordberg H.P."/>
            <person name="Cantor M.N."/>
            <person name="Hua S.X."/>
        </authorList>
    </citation>
    <scope>NUCLEOTIDE SEQUENCE [LARGE SCALE GENOMIC DNA]</scope>
    <source>
        <strain evidence="10 11">Marx 270</strain>
    </source>
</reference>
<dbReference type="GO" id="GO:0005975">
    <property type="term" value="P:carbohydrate metabolic process"/>
    <property type="evidence" value="ECO:0007669"/>
    <property type="project" value="InterPro"/>
</dbReference>
<proteinExistence type="inferred from homology"/>
<organism evidence="10 11">
    <name type="scientific">Pisolithus tinctorius Marx 270</name>
    <dbReference type="NCBI Taxonomy" id="870435"/>
    <lineage>
        <taxon>Eukaryota</taxon>
        <taxon>Fungi</taxon>
        <taxon>Dikarya</taxon>
        <taxon>Basidiomycota</taxon>
        <taxon>Agaricomycotina</taxon>
        <taxon>Agaricomycetes</taxon>
        <taxon>Agaricomycetidae</taxon>
        <taxon>Boletales</taxon>
        <taxon>Sclerodermatineae</taxon>
        <taxon>Pisolithaceae</taxon>
        <taxon>Pisolithus</taxon>
    </lineage>
</organism>
<dbReference type="FunCoup" id="A0A0C3KK85">
    <property type="interactions" value="659"/>
</dbReference>
<comment type="similarity">
    <text evidence="2">Belongs to the gluconokinase GntK/GntV family.</text>
</comment>
<keyword evidence="5" id="KW-0547">Nucleotide-binding</keyword>
<name>A0A0C3KK85_PISTI</name>
<reference evidence="11" key="2">
    <citation type="submission" date="2015-01" db="EMBL/GenBank/DDBJ databases">
        <title>Evolutionary Origins and Diversification of the Mycorrhizal Mutualists.</title>
        <authorList>
            <consortium name="DOE Joint Genome Institute"/>
            <consortium name="Mycorrhizal Genomics Consortium"/>
            <person name="Kohler A."/>
            <person name="Kuo A."/>
            <person name="Nagy L.G."/>
            <person name="Floudas D."/>
            <person name="Copeland A."/>
            <person name="Barry K.W."/>
            <person name="Cichocki N."/>
            <person name="Veneault-Fourrey C."/>
            <person name="LaButti K."/>
            <person name="Lindquist E.A."/>
            <person name="Lipzen A."/>
            <person name="Lundell T."/>
            <person name="Morin E."/>
            <person name="Murat C."/>
            <person name="Riley R."/>
            <person name="Ohm R."/>
            <person name="Sun H."/>
            <person name="Tunlid A."/>
            <person name="Henrissat B."/>
            <person name="Grigoriev I.V."/>
            <person name="Hibbett D.S."/>
            <person name="Martin F."/>
        </authorList>
    </citation>
    <scope>NUCLEOTIDE SEQUENCE [LARGE SCALE GENOMIC DNA]</scope>
    <source>
        <strain evidence="11">Marx 270</strain>
    </source>
</reference>
<keyword evidence="11" id="KW-1185">Reference proteome</keyword>
<keyword evidence="4" id="KW-0808">Transferase</keyword>
<evidence type="ECO:0000313" key="10">
    <source>
        <dbReference type="EMBL" id="KIO10017.1"/>
    </source>
</evidence>
<comment type="pathway">
    <text evidence="1">Carbohydrate acid metabolism; D-gluconate degradation.</text>
</comment>
<evidence type="ECO:0000256" key="8">
    <source>
        <dbReference type="ARBA" id="ARBA00029835"/>
    </source>
</evidence>
<evidence type="ECO:0000256" key="4">
    <source>
        <dbReference type="ARBA" id="ARBA00022679"/>
    </source>
</evidence>
<dbReference type="GO" id="GO:0046316">
    <property type="term" value="F:gluconokinase activity"/>
    <property type="evidence" value="ECO:0007669"/>
    <property type="project" value="UniProtKB-EC"/>
</dbReference>
<keyword evidence="7" id="KW-0067">ATP-binding</keyword>
<dbReference type="PANTHER" id="PTHR43442">
    <property type="entry name" value="GLUCONOKINASE-RELATED"/>
    <property type="match status" value="1"/>
</dbReference>
<evidence type="ECO:0000256" key="3">
    <source>
        <dbReference type="ARBA" id="ARBA00012054"/>
    </source>
</evidence>
<comment type="catalytic activity">
    <reaction evidence="9">
        <text>D-gluconate + ATP = 6-phospho-D-gluconate + ADP + H(+)</text>
        <dbReference type="Rhea" id="RHEA:19433"/>
        <dbReference type="ChEBI" id="CHEBI:15378"/>
        <dbReference type="ChEBI" id="CHEBI:18391"/>
        <dbReference type="ChEBI" id="CHEBI:30616"/>
        <dbReference type="ChEBI" id="CHEBI:58759"/>
        <dbReference type="ChEBI" id="CHEBI:456216"/>
        <dbReference type="EC" id="2.7.1.12"/>
    </reaction>
</comment>
<dbReference type="Gene3D" id="3.40.50.300">
    <property type="entry name" value="P-loop containing nucleotide triphosphate hydrolases"/>
    <property type="match status" value="1"/>
</dbReference>
<evidence type="ECO:0000313" key="11">
    <source>
        <dbReference type="Proteomes" id="UP000054217"/>
    </source>
</evidence>
<dbReference type="SUPFAM" id="SSF52540">
    <property type="entry name" value="P-loop containing nucleoside triphosphate hydrolases"/>
    <property type="match status" value="1"/>
</dbReference>
<dbReference type="UniPathway" id="UPA00792"/>
<dbReference type="OrthoDB" id="275177at2759"/>
<dbReference type="Proteomes" id="UP000054217">
    <property type="component" value="Unassembled WGS sequence"/>
</dbReference>
<dbReference type="GO" id="GO:0005737">
    <property type="term" value="C:cytoplasm"/>
    <property type="evidence" value="ECO:0007669"/>
    <property type="project" value="TreeGrafter"/>
</dbReference>
<dbReference type="InterPro" id="IPR027417">
    <property type="entry name" value="P-loop_NTPase"/>
</dbReference>
<dbReference type="CDD" id="cd02021">
    <property type="entry name" value="GntK"/>
    <property type="match status" value="1"/>
</dbReference>
<evidence type="ECO:0000256" key="2">
    <source>
        <dbReference type="ARBA" id="ARBA00008420"/>
    </source>
</evidence>
<dbReference type="AlphaFoldDB" id="A0A0C3KK85"/>
<dbReference type="GO" id="GO:0005524">
    <property type="term" value="F:ATP binding"/>
    <property type="evidence" value="ECO:0007669"/>
    <property type="project" value="UniProtKB-KW"/>
</dbReference>
<dbReference type="InterPro" id="IPR006001">
    <property type="entry name" value="Therm_gnt_kin"/>
</dbReference>
<evidence type="ECO:0000256" key="5">
    <source>
        <dbReference type="ARBA" id="ARBA00022741"/>
    </source>
</evidence>
<protein>
    <recommendedName>
        <fullName evidence="3">gluconokinase</fullName>
        <ecNumber evidence="3">2.7.1.12</ecNumber>
    </recommendedName>
    <alternativeName>
        <fullName evidence="8">Gluconate kinase</fullName>
    </alternativeName>
</protein>
<sequence>MQCVSHTERDRDAINRAIFLVVMGVSGTGKSTLGIALSNTLKLPFIDGDDLHPPSNIAKMSRGEALTDGDRRPWLYRIRQTAVKHILDQLGAPVSTDFEPGDKPETKGAMSDKFEEEGMPEEWRRPGVIVACSALKKTYRDVLRGLTRSSTSNTSPCEDPSPELDAVAAVPTTLFVFLKGSKEVLMDRMQKREGHFMKAQMLESQLNTLESPEDEPGVITVSIESSTEEQMQHVLRAIHL</sequence>
<accession>A0A0C3KK85</accession>
<evidence type="ECO:0000256" key="1">
    <source>
        <dbReference type="ARBA" id="ARBA00004875"/>
    </source>
</evidence>
<evidence type="ECO:0000256" key="9">
    <source>
        <dbReference type="ARBA" id="ARBA00048090"/>
    </source>
</evidence>
<dbReference type="PANTHER" id="PTHR43442:SF3">
    <property type="entry name" value="GLUCONOKINASE-RELATED"/>
    <property type="match status" value="1"/>
</dbReference>
<dbReference type="STRING" id="870435.A0A0C3KK85"/>
<dbReference type="Pfam" id="PF01202">
    <property type="entry name" value="SKI"/>
    <property type="match status" value="1"/>
</dbReference>
<dbReference type="EMBL" id="KN831953">
    <property type="protein sequence ID" value="KIO10017.1"/>
    <property type="molecule type" value="Genomic_DNA"/>
</dbReference>